<keyword evidence="2 5" id="KW-0547">Nucleotide-binding</keyword>
<gene>
    <name evidence="9" type="ORF">ABB37_08938</name>
</gene>
<feature type="domain" description="Protein kinase" evidence="8">
    <location>
        <begin position="1021"/>
        <end position="1335"/>
    </location>
</feature>
<feature type="compositionally biased region" description="Basic and acidic residues" evidence="6">
    <location>
        <begin position="254"/>
        <end position="271"/>
    </location>
</feature>
<accession>A0A0M9FSJ2</accession>
<organism evidence="9 10">
    <name type="scientific">Leptomonas pyrrhocoris</name>
    <name type="common">Firebug parasite</name>
    <dbReference type="NCBI Taxonomy" id="157538"/>
    <lineage>
        <taxon>Eukaryota</taxon>
        <taxon>Discoba</taxon>
        <taxon>Euglenozoa</taxon>
        <taxon>Kinetoplastea</taxon>
        <taxon>Metakinetoplastina</taxon>
        <taxon>Trypanosomatida</taxon>
        <taxon>Trypanosomatidae</taxon>
        <taxon>Leishmaniinae</taxon>
        <taxon>Leptomonas</taxon>
    </lineage>
</organism>
<dbReference type="GO" id="GO:0005524">
    <property type="term" value="F:ATP binding"/>
    <property type="evidence" value="ECO:0007669"/>
    <property type="project" value="UniProtKB-UniRule"/>
</dbReference>
<dbReference type="SMART" id="SM00220">
    <property type="entry name" value="S_TKc"/>
    <property type="match status" value="1"/>
</dbReference>
<dbReference type="InterPro" id="IPR000719">
    <property type="entry name" value="Prot_kinase_dom"/>
</dbReference>
<reference evidence="9 10" key="1">
    <citation type="submission" date="2015-07" db="EMBL/GenBank/DDBJ databases">
        <title>High-quality genome of monoxenous trypanosomatid Leptomonas pyrrhocoris.</title>
        <authorList>
            <person name="Flegontov P."/>
            <person name="Butenko A."/>
            <person name="Firsov S."/>
            <person name="Vlcek C."/>
            <person name="Logacheva M.D."/>
            <person name="Field M."/>
            <person name="Filatov D."/>
            <person name="Flegontova O."/>
            <person name="Gerasimov E."/>
            <person name="Jackson A.P."/>
            <person name="Kelly S."/>
            <person name="Opperdoes F."/>
            <person name="O'Reilly A."/>
            <person name="Votypka J."/>
            <person name="Yurchenko V."/>
            <person name="Lukes J."/>
        </authorList>
    </citation>
    <scope>NUCLEOTIDE SEQUENCE [LARGE SCALE GENOMIC DNA]</scope>
    <source>
        <strain evidence="9">H10</strain>
    </source>
</reference>
<dbReference type="InterPro" id="IPR050538">
    <property type="entry name" value="MAP_kinase_kinase_kinase"/>
</dbReference>
<feature type="transmembrane region" description="Helical" evidence="7">
    <location>
        <begin position="602"/>
        <end position="626"/>
    </location>
</feature>
<dbReference type="OMA" id="CISIFME"/>
<dbReference type="Gene3D" id="1.10.510.10">
    <property type="entry name" value="Transferase(Phosphotransferase) domain 1"/>
    <property type="match status" value="1"/>
</dbReference>
<proteinExistence type="predicted"/>
<dbReference type="OrthoDB" id="40902at2759"/>
<feature type="region of interest" description="Disordered" evidence="6">
    <location>
        <begin position="1058"/>
        <end position="1120"/>
    </location>
</feature>
<dbReference type="PANTHER" id="PTHR48016">
    <property type="entry name" value="MAP KINASE KINASE KINASE SSK2-RELATED-RELATED"/>
    <property type="match status" value="1"/>
</dbReference>
<feature type="compositionally biased region" description="Polar residues" evidence="6">
    <location>
        <begin position="79"/>
        <end position="90"/>
    </location>
</feature>
<evidence type="ECO:0000256" key="7">
    <source>
        <dbReference type="SAM" id="Phobius"/>
    </source>
</evidence>
<feature type="region of interest" description="Disordered" evidence="6">
    <location>
        <begin position="1"/>
        <end position="343"/>
    </location>
</feature>
<feature type="region of interest" description="Disordered" evidence="6">
    <location>
        <begin position="1362"/>
        <end position="1434"/>
    </location>
</feature>
<feature type="compositionally biased region" description="Polar residues" evidence="6">
    <location>
        <begin position="1"/>
        <end position="10"/>
    </location>
</feature>
<keyword evidence="1" id="KW-0808">Transferase</keyword>
<dbReference type="InterPro" id="IPR017441">
    <property type="entry name" value="Protein_kinase_ATP_BS"/>
</dbReference>
<feature type="transmembrane region" description="Helical" evidence="7">
    <location>
        <begin position="573"/>
        <end position="595"/>
    </location>
</feature>
<dbReference type="PROSITE" id="PS50011">
    <property type="entry name" value="PROTEIN_KINASE_DOM"/>
    <property type="match status" value="1"/>
</dbReference>
<comment type="caution">
    <text evidence="9">The sequence shown here is derived from an EMBL/GenBank/DDBJ whole genome shotgun (WGS) entry which is preliminary data.</text>
</comment>
<evidence type="ECO:0000256" key="4">
    <source>
        <dbReference type="ARBA" id="ARBA00022840"/>
    </source>
</evidence>
<protein>
    <recommendedName>
        <fullName evidence="8">Protein kinase domain-containing protein</fullName>
    </recommendedName>
</protein>
<keyword evidence="7" id="KW-1133">Transmembrane helix</keyword>
<dbReference type="EMBL" id="LGTL01000027">
    <property type="protein sequence ID" value="KPA74976.1"/>
    <property type="molecule type" value="Genomic_DNA"/>
</dbReference>
<dbReference type="InterPro" id="IPR011009">
    <property type="entry name" value="Kinase-like_dom_sf"/>
</dbReference>
<dbReference type="Gene3D" id="3.30.200.20">
    <property type="entry name" value="Phosphorylase Kinase, domain 1"/>
    <property type="match status" value="1"/>
</dbReference>
<feature type="compositionally biased region" description="Gly residues" evidence="6">
    <location>
        <begin position="844"/>
        <end position="861"/>
    </location>
</feature>
<sequence length="1434" mass="155020">MSNSASSTKVENAEGTAALTKATDFRHDSTKKPAKRYSIAESGKTGGGLLEKAVSASGRRSPIRSRIAVVQSRRVPSRMDSQPQVVTGNGNCVPAGGNEKLTQPQGSGIRPLSPLDSLNGTAAPHEGRFKVKKSNALHKASGSAKATDGEASSDSPAFEDENRFDRHPNGSNTAKSPDAAGQSNRLNAADRPSRLSGDNAAQQHLGGPLRPTKPPAQQLRQLSASKEGARGGNADPLPNADVLKSLPPIQATDQEPRIAKQSDGTEHRSSGEARGSGPRPSVTRTGNVLDTHGAPGDAITTDTRGSISRSRRSAQVLRGFIGNSDKRQGGVPGRLSNGSGVPNNRVSISEVNPLHHASHMSALSEGDGNAEMPYHSSYDYEDGSSLTQSSATEIEVRADDLHPYADDGGDTFCDEQSFANRRGELEWLRTPSLFYFFANVIKWNELQLQRREFMSLLQARQQQGSQASVSIVSIWTQHRERELRTLEANISFSAFELEGVYLNRLLMRWSKPKLRSLVADVVATWKKEGPSSAKFDRVSSRLFDAISSEEACQLRCTWVFRMRQWLGLPQHRWIVTGMLIACFVVAILCIVFLAVFGRAHEVVCIVLSAVLGVAVVVMYVLALFILHNNTYTSAAATYFREVVVRAAQQRMEKEELEEGDSLTGVNSYVQGNEEKYGGPRGRGMGGLANSDDADARSDYTTEQTSLAVRNLRALTEGNAHPAGPGAQYYRIPDNLSGERRGSGTAAGGYYDDDMTLTDDNAPSLTSRPPQAGDGAKQKQDLDRDNTLLLSNATYEQHQKYLKQRQSLLVQETMSSSKVRNDGADATREDRFEGHTNGKEHVSGSSGGMRDGAKGADGGVNGSTGQQQLANLPDKVNITALIYCDNANLLSEVAPSLWDRMFILLRVADLHALDSSFKHGSERFKVILIHAADAPDGSEVLHTALTWLQVERRPVFFISRQANGYPYQVPPSARLKVPFTSTAINTLFLAGLGVEAELGGVSFPALMQQEQSPSQPFQAPPYVLGRRLGGGAFGNVFEAEMEQTGAKCAVKRMYLKEDSDDGGQEAQGGHSNITANTSARGSANGEAKAAPGAACHPAAPKTGEAADESTSKPDADCGTTGVGSQLREIAQEVEIMSSLQHPSIVRYYFCERDDNCISIFMELCTGGSLSSLIHSGKLVNPPEVKLVLREIISAVAYLHSLRIVHRDLKPDNVLFRLGHVKITDFGTAVHKHGGDLRLIKGTFAYMAPETLVGEPYGSACDVWSIGCIAAEILSVDLPQHALGLPAMCEYYRNMENDSTLPIECDVPGVRDFLLACLRRNPNERSTAAELFYHPILQARDASIQSWMQKVVEQRRHRHILQHKMSHRIGPGGRGSGVPGSAHARPNSPHRSDRVGGDGGDGFDLSSGNGSVISLDSSQLTEHDEHAGSVLTQETK</sequence>
<feature type="compositionally biased region" description="Polar residues" evidence="6">
    <location>
        <begin position="169"/>
        <end position="186"/>
    </location>
</feature>
<evidence type="ECO:0000256" key="1">
    <source>
        <dbReference type="ARBA" id="ARBA00022679"/>
    </source>
</evidence>
<dbReference type="PANTHER" id="PTHR48016:SF56">
    <property type="entry name" value="MAPKK KINASE"/>
    <property type="match status" value="1"/>
</dbReference>
<evidence type="ECO:0000256" key="3">
    <source>
        <dbReference type="ARBA" id="ARBA00022777"/>
    </source>
</evidence>
<dbReference type="Proteomes" id="UP000037923">
    <property type="component" value="Unassembled WGS sequence"/>
</dbReference>
<evidence type="ECO:0000256" key="5">
    <source>
        <dbReference type="PROSITE-ProRule" id="PRU10141"/>
    </source>
</evidence>
<evidence type="ECO:0000313" key="10">
    <source>
        <dbReference type="Proteomes" id="UP000037923"/>
    </source>
</evidence>
<dbReference type="PROSITE" id="PS00108">
    <property type="entry name" value="PROTEIN_KINASE_ST"/>
    <property type="match status" value="1"/>
</dbReference>
<dbReference type="InterPro" id="IPR008271">
    <property type="entry name" value="Ser/Thr_kinase_AS"/>
</dbReference>
<dbReference type="Pfam" id="PF00069">
    <property type="entry name" value="Pkinase"/>
    <property type="match status" value="1"/>
</dbReference>
<keyword evidence="10" id="KW-1185">Reference proteome</keyword>
<feature type="compositionally biased region" description="Basic and acidic residues" evidence="6">
    <location>
        <begin position="818"/>
        <end position="841"/>
    </location>
</feature>
<dbReference type="VEuPathDB" id="TriTrypDB:LpyrH10_27_0930"/>
<feature type="region of interest" description="Disordered" evidence="6">
    <location>
        <begin position="716"/>
        <end position="783"/>
    </location>
</feature>
<dbReference type="RefSeq" id="XP_015653415.1">
    <property type="nucleotide sequence ID" value="XM_015808130.1"/>
</dbReference>
<dbReference type="GO" id="GO:0004672">
    <property type="term" value="F:protein kinase activity"/>
    <property type="evidence" value="ECO:0007669"/>
    <property type="project" value="InterPro"/>
</dbReference>
<dbReference type="SUPFAM" id="SSF56112">
    <property type="entry name" value="Protein kinase-like (PK-like)"/>
    <property type="match status" value="1"/>
</dbReference>
<feature type="compositionally biased region" description="Polar residues" evidence="6">
    <location>
        <begin position="757"/>
        <end position="768"/>
    </location>
</feature>
<evidence type="ECO:0000313" key="9">
    <source>
        <dbReference type="EMBL" id="KPA74976.1"/>
    </source>
</evidence>
<dbReference type="GeneID" id="26909221"/>
<feature type="compositionally biased region" description="Polar residues" evidence="6">
    <location>
        <begin position="1068"/>
        <end position="1080"/>
    </location>
</feature>
<feature type="binding site" evidence="5">
    <location>
        <position position="1050"/>
    </location>
    <ligand>
        <name>ATP</name>
        <dbReference type="ChEBI" id="CHEBI:30616"/>
    </ligand>
</feature>
<feature type="compositionally biased region" description="Low complexity" evidence="6">
    <location>
        <begin position="1086"/>
        <end position="1099"/>
    </location>
</feature>
<evidence type="ECO:0000256" key="2">
    <source>
        <dbReference type="ARBA" id="ARBA00022741"/>
    </source>
</evidence>
<keyword evidence="7" id="KW-0812">Transmembrane</keyword>
<evidence type="ECO:0000256" key="6">
    <source>
        <dbReference type="SAM" id="MobiDB-lite"/>
    </source>
</evidence>
<feature type="region of interest" description="Disordered" evidence="6">
    <location>
        <begin position="812"/>
        <end position="866"/>
    </location>
</feature>
<name>A0A0M9FSJ2_LEPPY</name>
<evidence type="ECO:0000259" key="8">
    <source>
        <dbReference type="PROSITE" id="PS50011"/>
    </source>
</evidence>
<dbReference type="PROSITE" id="PS00107">
    <property type="entry name" value="PROTEIN_KINASE_ATP"/>
    <property type="match status" value="1"/>
</dbReference>
<keyword evidence="7" id="KW-0472">Membrane</keyword>
<keyword evidence="4 5" id="KW-0067">ATP-binding</keyword>
<keyword evidence="3" id="KW-0418">Kinase</keyword>